<keyword evidence="3" id="KW-1185">Reference proteome</keyword>
<dbReference type="Gene3D" id="3.90.1570.10">
    <property type="entry name" value="tt1808, chain A"/>
    <property type="match status" value="1"/>
</dbReference>
<proteinExistence type="predicted"/>
<dbReference type="GO" id="GO:0004519">
    <property type="term" value="F:endonuclease activity"/>
    <property type="evidence" value="ECO:0007669"/>
    <property type="project" value="UniProtKB-KW"/>
</dbReference>
<feature type="domain" description="Putative restriction endonuclease" evidence="1">
    <location>
        <begin position="14"/>
        <end position="94"/>
    </location>
</feature>
<dbReference type="AlphaFoldDB" id="A0A2N3XSM9"/>
<dbReference type="Proteomes" id="UP000233786">
    <property type="component" value="Unassembled WGS sequence"/>
</dbReference>
<dbReference type="Pfam" id="PF05685">
    <property type="entry name" value="Uma2"/>
    <property type="match status" value="1"/>
</dbReference>
<evidence type="ECO:0000313" key="2">
    <source>
        <dbReference type="EMBL" id="PKW13610.1"/>
    </source>
</evidence>
<dbReference type="CDD" id="cd06260">
    <property type="entry name" value="DUF820-like"/>
    <property type="match status" value="1"/>
</dbReference>
<protein>
    <submittedName>
        <fullName evidence="2">Restriction endonuclease</fullName>
    </submittedName>
</protein>
<comment type="caution">
    <text evidence="2">The sequence shown here is derived from an EMBL/GenBank/DDBJ whole genome shotgun (WGS) entry which is preliminary data.</text>
</comment>
<accession>A0A2N3XSM9</accession>
<dbReference type="InterPro" id="IPR011335">
    <property type="entry name" value="Restrct_endonuc-II-like"/>
</dbReference>
<keyword evidence="2" id="KW-0540">Nuclease</keyword>
<dbReference type="OrthoDB" id="9799703at2"/>
<dbReference type="SUPFAM" id="SSF52980">
    <property type="entry name" value="Restriction endonuclease-like"/>
    <property type="match status" value="1"/>
</dbReference>
<evidence type="ECO:0000259" key="1">
    <source>
        <dbReference type="Pfam" id="PF05685"/>
    </source>
</evidence>
<keyword evidence="2" id="KW-0378">Hydrolase</keyword>
<dbReference type="InterPro" id="IPR012296">
    <property type="entry name" value="Nuclease_put_TT1808"/>
</dbReference>
<sequence>MSIYRLALMELGYQLRAQLPKSFAALAEVEVVLFEHLATVRIPDRIVVPVELAQENPARNRASDLVLAVEVVSPGSGRTYRVLKFAEYAEAGIPN</sequence>
<dbReference type="InterPro" id="IPR008538">
    <property type="entry name" value="Uma2"/>
</dbReference>
<name>A0A2N3XSM9_SACSN</name>
<dbReference type="EMBL" id="PJNB01000001">
    <property type="protein sequence ID" value="PKW13610.1"/>
    <property type="molecule type" value="Genomic_DNA"/>
</dbReference>
<gene>
    <name evidence="2" type="ORF">A8926_1150</name>
</gene>
<dbReference type="STRING" id="994479.GCA_000194155_06537"/>
<evidence type="ECO:0000313" key="3">
    <source>
        <dbReference type="Proteomes" id="UP000233786"/>
    </source>
</evidence>
<organism evidence="2 3">
    <name type="scientific">Saccharopolyspora spinosa</name>
    <dbReference type="NCBI Taxonomy" id="60894"/>
    <lineage>
        <taxon>Bacteria</taxon>
        <taxon>Bacillati</taxon>
        <taxon>Actinomycetota</taxon>
        <taxon>Actinomycetes</taxon>
        <taxon>Pseudonocardiales</taxon>
        <taxon>Pseudonocardiaceae</taxon>
        <taxon>Saccharopolyspora</taxon>
    </lineage>
</organism>
<keyword evidence="2" id="KW-0255">Endonuclease</keyword>
<reference evidence="2" key="1">
    <citation type="submission" date="2017-12" db="EMBL/GenBank/DDBJ databases">
        <title>Sequencing the genomes of 1000 Actinobacteria strains.</title>
        <authorList>
            <person name="Klenk H.-P."/>
        </authorList>
    </citation>
    <scope>NUCLEOTIDE SEQUENCE [LARGE SCALE GENOMIC DNA]</scope>
    <source>
        <strain evidence="2">DSM 44228</strain>
    </source>
</reference>